<dbReference type="PROSITE" id="PS51192">
    <property type="entry name" value="HELICASE_ATP_BIND_1"/>
    <property type="match status" value="1"/>
</dbReference>
<keyword evidence="8" id="KW-1185">Reference proteome</keyword>
<dbReference type="Gene3D" id="3.40.50.10810">
    <property type="entry name" value="Tandem AAA-ATPase domain"/>
    <property type="match status" value="1"/>
</dbReference>
<dbReference type="GO" id="GO:0006281">
    <property type="term" value="P:DNA repair"/>
    <property type="evidence" value="ECO:0007669"/>
    <property type="project" value="TreeGrafter"/>
</dbReference>
<evidence type="ECO:0000256" key="1">
    <source>
        <dbReference type="ARBA" id="ARBA00022741"/>
    </source>
</evidence>
<feature type="region of interest" description="Disordered" evidence="4">
    <location>
        <begin position="1"/>
        <end position="201"/>
    </location>
</feature>
<dbReference type="GO" id="GO:0005634">
    <property type="term" value="C:nucleus"/>
    <property type="evidence" value="ECO:0007669"/>
    <property type="project" value="TreeGrafter"/>
</dbReference>
<evidence type="ECO:0000256" key="3">
    <source>
        <dbReference type="ARBA" id="ARBA00022840"/>
    </source>
</evidence>
<dbReference type="InterPro" id="IPR000330">
    <property type="entry name" value="SNF2_N"/>
</dbReference>
<dbReference type="SMART" id="SM00487">
    <property type="entry name" value="DEXDc"/>
    <property type="match status" value="1"/>
</dbReference>
<comment type="caution">
    <text evidence="7">The sequence shown here is derived from an EMBL/GenBank/DDBJ whole genome shotgun (WGS) entry which is preliminary data.</text>
</comment>
<dbReference type="PANTHER" id="PTHR45626">
    <property type="entry name" value="TRANSCRIPTION TERMINATION FACTOR 2-RELATED"/>
    <property type="match status" value="1"/>
</dbReference>
<feature type="domain" description="Helicase ATP-binding" evidence="5">
    <location>
        <begin position="310"/>
        <end position="493"/>
    </location>
</feature>
<dbReference type="CDD" id="cd18008">
    <property type="entry name" value="DEXDc_SHPRH-like"/>
    <property type="match status" value="1"/>
</dbReference>
<keyword evidence="2" id="KW-0378">Hydrolase</keyword>
<dbReference type="Gene3D" id="3.40.50.300">
    <property type="entry name" value="P-loop containing nucleotide triphosphate hydrolases"/>
    <property type="match status" value="1"/>
</dbReference>
<dbReference type="InterPro" id="IPR014001">
    <property type="entry name" value="Helicase_ATP-bd"/>
</dbReference>
<feature type="compositionally biased region" description="Polar residues" evidence="4">
    <location>
        <begin position="176"/>
        <end position="192"/>
    </location>
</feature>
<dbReference type="Pfam" id="PF00176">
    <property type="entry name" value="SNF2-rel_dom"/>
    <property type="match status" value="1"/>
</dbReference>
<feature type="compositionally biased region" description="Polar residues" evidence="4">
    <location>
        <begin position="55"/>
        <end position="65"/>
    </location>
</feature>
<dbReference type="CDD" id="cd18793">
    <property type="entry name" value="SF2_C_SNF"/>
    <property type="match status" value="1"/>
</dbReference>
<dbReference type="InterPro" id="IPR027417">
    <property type="entry name" value="P-loop_NTPase"/>
</dbReference>
<gene>
    <name evidence="7" type="ORF">HDU87_004875</name>
</gene>
<dbReference type="SMART" id="SM00490">
    <property type="entry name" value="HELICc"/>
    <property type="match status" value="1"/>
</dbReference>
<name>A0AAD5THN6_9FUNG</name>
<sequence>MSASQPPRELDSAGGAPGAEANAAYFPGKYRLPSATPSSQVPPVSEKALQVPGLTVTNAQASTVAATMPRKVSEPNENLPLERKEYAKGSAAQEQRKPAPFEYRPSKSFQPPYMQKPQPRPSDPRQNSSVQSRGGYVPPPNISNQASGSRYRNPYDQYQPHGQSFRSDPSMPPKVLSSSDQQNISQGASNHAPQYHPAYSMPHFHQNRSQLMQNALNRYQPDLASRGGSGEPAGVPQPQTFRAGLPAMAYYTPAERYDSAPISRDTAQELRELLSAIPEDDVTVDAEHQPKEVTVALMPHQLKGVAWMKSREAGSNAGGILADDMGLGKTVQTISLIVASRSEDPACKTTLIVAPLALINQWEQEILTKTKQGTLKVLLYHGNARPKDPKKLMAYDVVITTFSLIASECPKQTKSKKTDTADEFKVPKQAGPLFKVEWFRIVLDEAQTIKNKTTKSALGCCALLARRRFCLSGTPIQNNIDELYSLLKFLQFKPFQDYAIFKSQIAEPLSRGRTKQAMERLRAILQAIMLRRTKVTMIDGKPLLVLPARNVDLVTIRFGPADMAYYTQLETKMRDKVKEMKKDGGNNYTNYLCMLLRLRQACNHRGLVGAGADKESEISPAKPAAGEEDEDNVDEMAAMFRTLEVDAHNRKCTICFDLLVDVPEVQKQCNDCASKFVQSEAVKMGPLASVIGGRGGKKNFALVKELTSDWVSSAKIDKTMELLNTVRSTDPTVKTILFSQFTSMLDIMEIPLRAQGHVFVRYDGSMPNAERERSLDAVRNDPRVTVLLISLKCGSLGLNLTAASRVVMLDMWWNPALEDQAIDRVHRIGQTRDVEVTRFVVEGTVEDRILALQQKKRALIEGALGDATFRRAKKMTTDELLALFG</sequence>
<dbReference type="InterPro" id="IPR049730">
    <property type="entry name" value="SNF2/RAD54-like_C"/>
</dbReference>
<reference evidence="7" key="1">
    <citation type="submission" date="2020-05" db="EMBL/GenBank/DDBJ databases">
        <title>Phylogenomic resolution of chytrid fungi.</title>
        <authorList>
            <person name="Stajich J.E."/>
            <person name="Amses K."/>
            <person name="Simmons R."/>
            <person name="Seto K."/>
            <person name="Myers J."/>
            <person name="Bonds A."/>
            <person name="Quandt C.A."/>
            <person name="Barry K."/>
            <person name="Liu P."/>
            <person name="Grigoriev I."/>
            <person name="Longcore J.E."/>
            <person name="James T.Y."/>
        </authorList>
    </citation>
    <scope>NUCLEOTIDE SEQUENCE</scope>
    <source>
        <strain evidence="7">JEL0379</strain>
    </source>
</reference>
<feature type="domain" description="Helicase C-terminal" evidence="6">
    <location>
        <begin position="715"/>
        <end position="876"/>
    </location>
</feature>
<dbReference type="Proteomes" id="UP001212152">
    <property type="component" value="Unassembled WGS sequence"/>
</dbReference>
<dbReference type="EMBL" id="JADGJQ010000038">
    <property type="protein sequence ID" value="KAJ3176736.1"/>
    <property type="molecule type" value="Genomic_DNA"/>
</dbReference>
<accession>A0AAD5THN6</accession>
<keyword evidence="3" id="KW-0067">ATP-binding</keyword>
<dbReference type="GO" id="GO:0008094">
    <property type="term" value="F:ATP-dependent activity, acting on DNA"/>
    <property type="evidence" value="ECO:0007669"/>
    <property type="project" value="TreeGrafter"/>
</dbReference>
<dbReference type="GO" id="GO:0005524">
    <property type="term" value="F:ATP binding"/>
    <property type="evidence" value="ECO:0007669"/>
    <property type="project" value="UniProtKB-KW"/>
</dbReference>
<evidence type="ECO:0000259" key="5">
    <source>
        <dbReference type="PROSITE" id="PS51192"/>
    </source>
</evidence>
<keyword evidence="1" id="KW-0547">Nucleotide-binding</keyword>
<dbReference type="InterPro" id="IPR050628">
    <property type="entry name" value="SNF2_RAD54_helicase_TF"/>
</dbReference>
<evidence type="ECO:0000313" key="8">
    <source>
        <dbReference type="Proteomes" id="UP001212152"/>
    </source>
</evidence>
<dbReference type="AlphaFoldDB" id="A0AAD5THN6"/>
<organism evidence="7 8">
    <name type="scientific">Geranomyces variabilis</name>
    <dbReference type="NCBI Taxonomy" id="109894"/>
    <lineage>
        <taxon>Eukaryota</taxon>
        <taxon>Fungi</taxon>
        <taxon>Fungi incertae sedis</taxon>
        <taxon>Chytridiomycota</taxon>
        <taxon>Chytridiomycota incertae sedis</taxon>
        <taxon>Chytridiomycetes</taxon>
        <taxon>Spizellomycetales</taxon>
        <taxon>Powellomycetaceae</taxon>
        <taxon>Geranomyces</taxon>
    </lineage>
</organism>
<dbReference type="InterPro" id="IPR038718">
    <property type="entry name" value="SNF2-like_sf"/>
</dbReference>
<dbReference type="PROSITE" id="PS51194">
    <property type="entry name" value="HELICASE_CTER"/>
    <property type="match status" value="1"/>
</dbReference>
<evidence type="ECO:0000259" key="6">
    <source>
        <dbReference type="PROSITE" id="PS51194"/>
    </source>
</evidence>
<evidence type="ECO:0000313" key="7">
    <source>
        <dbReference type="EMBL" id="KAJ3176736.1"/>
    </source>
</evidence>
<proteinExistence type="predicted"/>
<dbReference type="SUPFAM" id="SSF52540">
    <property type="entry name" value="P-loop containing nucleoside triphosphate hydrolases"/>
    <property type="match status" value="2"/>
</dbReference>
<dbReference type="GO" id="GO:0016787">
    <property type="term" value="F:hydrolase activity"/>
    <property type="evidence" value="ECO:0007669"/>
    <property type="project" value="UniProtKB-KW"/>
</dbReference>
<protein>
    <submittedName>
        <fullName evidence="7">Uncharacterized protein</fullName>
    </submittedName>
</protein>
<evidence type="ECO:0000256" key="2">
    <source>
        <dbReference type="ARBA" id="ARBA00022801"/>
    </source>
</evidence>
<evidence type="ECO:0000256" key="4">
    <source>
        <dbReference type="SAM" id="MobiDB-lite"/>
    </source>
</evidence>
<dbReference type="InterPro" id="IPR001650">
    <property type="entry name" value="Helicase_C-like"/>
</dbReference>
<dbReference type="Pfam" id="PF00271">
    <property type="entry name" value="Helicase_C"/>
    <property type="match status" value="1"/>
</dbReference>